<dbReference type="InParanoid" id="A7E5X6"/>
<dbReference type="EMBL" id="CH476621">
    <property type="protein sequence ID" value="EDN91298.1"/>
    <property type="molecule type" value="Genomic_DNA"/>
</dbReference>
<dbReference type="AlphaFoldDB" id="A7E5X6"/>
<accession>A7E5X6</accession>
<dbReference type="GeneID" id="5494921"/>
<reference evidence="2" key="1">
    <citation type="journal article" date="2011" name="PLoS Genet.">
        <title>Genomic analysis of the necrotrophic fungal pathogens Sclerotinia sclerotiorum and Botrytis cinerea.</title>
        <authorList>
            <person name="Amselem J."/>
            <person name="Cuomo C.A."/>
            <person name="van Kan J.A."/>
            <person name="Viaud M."/>
            <person name="Benito E.P."/>
            <person name="Couloux A."/>
            <person name="Coutinho P.M."/>
            <person name="de Vries R.P."/>
            <person name="Dyer P.S."/>
            <person name="Fillinger S."/>
            <person name="Fournier E."/>
            <person name="Gout L."/>
            <person name="Hahn M."/>
            <person name="Kohn L."/>
            <person name="Lapalu N."/>
            <person name="Plummer K.M."/>
            <person name="Pradier J.M."/>
            <person name="Quevillon E."/>
            <person name="Sharon A."/>
            <person name="Simon A."/>
            <person name="ten Have A."/>
            <person name="Tudzynski B."/>
            <person name="Tudzynski P."/>
            <person name="Wincker P."/>
            <person name="Andrew M."/>
            <person name="Anthouard V."/>
            <person name="Beever R.E."/>
            <person name="Beffa R."/>
            <person name="Benoit I."/>
            <person name="Bouzid O."/>
            <person name="Brault B."/>
            <person name="Chen Z."/>
            <person name="Choquer M."/>
            <person name="Collemare J."/>
            <person name="Cotton P."/>
            <person name="Danchin E.G."/>
            <person name="Da Silva C."/>
            <person name="Gautier A."/>
            <person name="Giraud C."/>
            <person name="Giraud T."/>
            <person name="Gonzalez C."/>
            <person name="Grossetete S."/>
            <person name="Guldener U."/>
            <person name="Henrissat B."/>
            <person name="Howlett B.J."/>
            <person name="Kodira C."/>
            <person name="Kretschmer M."/>
            <person name="Lappartient A."/>
            <person name="Leroch M."/>
            <person name="Levis C."/>
            <person name="Mauceli E."/>
            <person name="Neuveglise C."/>
            <person name="Oeser B."/>
            <person name="Pearson M."/>
            <person name="Poulain J."/>
            <person name="Poussereau N."/>
            <person name="Quesneville H."/>
            <person name="Rascle C."/>
            <person name="Schumacher J."/>
            <person name="Segurens B."/>
            <person name="Sexton A."/>
            <person name="Silva E."/>
            <person name="Sirven C."/>
            <person name="Soanes D.M."/>
            <person name="Talbot N.J."/>
            <person name="Templeton M."/>
            <person name="Yandava C."/>
            <person name="Yarden O."/>
            <person name="Zeng Q."/>
            <person name="Rollins J.A."/>
            <person name="Lebrun M.H."/>
            <person name="Dickman M."/>
        </authorList>
    </citation>
    <scope>NUCLEOTIDE SEQUENCE [LARGE SCALE GENOMIC DNA]</scope>
    <source>
        <strain evidence="2">ATCC 18683 / 1980 / Ss-1</strain>
    </source>
</reference>
<dbReference type="RefSeq" id="XP_001598612.1">
    <property type="nucleotide sequence ID" value="XM_001598562.1"/>
</dbReference>
<dbReference type="Proteomes" id="UP000001312">
    <property type="component" value="Unassembled WGS sequence"/>
</dbReference>
<sequence length="45" mass="5113">MCALASVERTESQWKALFATEGLELIQTISYKPTSYESITKFVQI</sequence>
<evidence type="ECO:0000313" key="1">
    <source>
        <dbReference type="EMBL" id="EDN91298.1"/>
    </source>
</evidence>
<dbReference type="KEGG" id="ssl:SS1G_00701"/>
<proteinExistence type="predicted"/>
<name>A7E5X6_SCLS1</name>
<evidence type="ECO:0000313" key="2">
    <source>
        <dbReference type="Proteomes" id="UP000001312"/>
    </source>
</evidence>
<keyword evidence="2" id="KW-1185">Reference proteome</keyword>
<gene>
    <name evidence="1" type="ORF">SS1G_00701</name>
</gene>
<dbReference type="HOGENOM" id="CLU_3207877_0_0_1"/>
<protein>
    <recommendedName>
        <fullName evidence="3">O-methyltransferase domain-containing protein</fullName>
    </recommendedName>
</protein>
<organism evidence="1 2">
    <name type="scientific">Sclerotinia sclerotiorum (strain ATCC 18683 / 1980 / Ss-1)</name>
    <name type="common">White mold</name>
    <name type="synonym">Whetzelinia sclerotiorum</name>
    <dbReference type="NCBI Taxonomy" id="665079"/>
    <lineage>
        <taxon>Eukaryota</taxon>
        <taxon>Fungi</taxon>
        <taxon>Dikarya</taxon>
        <taxon>Ascomycota</taxon>
        <taxon>Pezizomycotina</taxon>
        <taxon>Leotiomycetes</taxon>
        <taxon>Helotiales</taxon>
        <taxon>Sclerotiniaceae</taxon>
        <taxon>Sclerotinia</taxon>
    </lineage>
</organism>
<evidence type="ECO:0008006" key="3">
    <source>
        <dbReference type="Google" id="ProtNLM"/>
    </source>
</evidence>